<dbReference type="SUPFAM" id="SSF54373">
    <property type="entry name" value="FAD-linked reductases, C-terminal domain"/>
    <property type="match status" value="1"/>
</dbReference>
<accession>A0AAN7QHR9</accession>
<reference evidence="8" key="1">
    <citation type="submission" date="2023-01" db="EMBL/GenBank/DDBJ databases">
        <title>Key to firefly adult light organ development and bioluminescence: homeobox transcription factors regulate luciferase expression and transportation to peroxisome.</title>
        <authorList>
            <person name="Fu X."/>
        </authorList>
    </citation>
    <scope>NUCLEOTIDE SEQUENCE [LARGE SCALE GENOMIC DNA]</scope>
</reference>
<evidence type="ECO:0000259" key="6">
    <source>
        <dbReference type="PROSITE" id="PS00623"/>
    </source>
</evidence>
<dbReference type="PANTHER" id="PTHR11552">
    <property type="entry name" value="GLUCOSE-METHANOL-CHOLINE GMC OXIDOREDUCTASE"/>
    <property type="match status" value="1"/>
</dbReference>
<feature type="chain" id="PRO_5043053415" description="Glucose-methanol-choline oxidoreductase N-terminal domain-containing protein" evidence="5">
    <location>
        <begin position="19"/>
        <end position="617"/>
    </location>
</feature>
<evidence type="ECO:0000313" key="7">
    <source>
        <dbReference type="EMBL" id="KAK4878328.1"/>
    </source>
</evidence>
<dbReference type="Pfam" id="PF05199">
    <property type="entry name" value="GMC_oxred_C"/>
    <property type="match status" value="1"/>
</dbReference>
<sequence length="617" mass="68683">MNSYVTILIIASLNLLDADKNVIDHYERVINDEIQRAATYQHPKDAGNYRPINTKPEDYGVYDFVVIGAGSAGAVVASRLSENSNWKVLLLEAGKEGTDFTNVPAMSPYLSNLEYNWGFNSTPQTACCQGMNGICPFPRGKSLGGTSTINALVYSRGNKADYDNWASLGNAEWSYKKVLPYFTKSENSQVKGDPGYHGFGGYLNVRHHFPTSKKIDVFLNAHEELGRPIIDVNGKNQIGASYNNFNTLIGRRLSTENAFLKPARLRPNLKVLTESYVEKVLIDPRSKTATGVLFSRNNTRYLVNIAKEIVLSAGVIGSPHILLHSGVGPKNHLQNLNITIVEDLPVGFNMHDHLTFYNIYISTQISDKLYPLRESIKQYLKGIGPLTIATNPQGISFFSLSNDSTVPDFELVLVPYVELDGFVRAESGIVHGFLDQNVKKVWKRSTNENFHIAQFVLILLHPKTRGRVYLKSNDPFVYPLIDSKCLSDGGNEDVEKLYQGIKKVVELIDTKAFQRIGAKLLPEPRCAMHEFKSKDYWLCNIRLTAMNAYHGGGTCQMGVDVNKDAVVDDRLNVHGVKKLRVADASVVPVTISGHMSAPCIMIGERVADFIKQDYNNI</sequence>
<evidence type="ECO:0000256" key="4">
    <source>
        <dbReference type="RuleBase" id="RU003968"/>
    </source>
</evidence>
<dbReference type="PANTHER" id="PTHR11552:SF158">
    <property type="entry name" value="GH23626P-RELATED"/>
    <property type="match status" value="1"/>
</dbReference>
<comment type="caution">
    <text evidence="7">The sequence shown here is derived from an EMBL/GenBank/DDBJ whole genome shotgun (WGS) entry which is preliminary data.</text>
</comment>
<dbReference type="InterPro" id="IPR007867">
    <property type="entry name" value="GMC_OxRtase_C"/>
</dbReference>
<keyword evidence="8" id="KW-1185">Reference proteome</keyword>
<feature type="active site" description="Proton acceptor" evidence="2">
    <location>
        <position position="594"/>
    </location>
</feature>
<dbReference type="InterPro" id="IPR036188">
    <property type="entry name" value="FAD/NAD-bd_sf"/>
</dbReference>
<keyword evidence="3 4" id="KW-0274">FAD</keyword>
<feature type="active site" description="Proton donor" evidence="2">
    <location>
        <position position="550"/>
    </location>
</feature>
<evidence type="ECO:0000313" key="8">
    <source>
        <dbReference type="Proteomes" id="UP001353858"/>
    </source>
</evidence>
<keyword evidence="5" id="KW-0732">Signal</keyword>
<dbReference type="Pfam" id="PF00732">
    <property type="entry name" value="GMC_oxred_N"/>
    <property type="match status" value="1"/>
</dbReference>
<keyword evidence="4" id="KW-0285">Flavoprotein</keyword>
<gene>
    <name evidence="7" type="ORF">RN001_010834</name>
</gene>
<feature type="binding site" evidence="3">
    <location>
        <position position="146"/>
    </location>
    <ligand>
        <name>FAD</name>
        <dbReference type="ChEBI" id="CHEBI:57692"/>
    </ligand>
</feature>
<dbReference type="PROSITE" id="PS00623">
    <property type="entry name" value="GMC_OXRED_1"/>
    <property type="match status" value="1"/>
</dbReference>
<dbReference type="EMBL" id="JARPUR010000004">
    <property type="protein sequence ID" value="KAK4878328.1"/>
    <property type="molecule type" value="Genomic_DNA"/>
</dbReference>
<comment type="cofactor">
    <cofactor evidence="3">
        <name>FAD</name>
        <dbReference type="ChEBI" id="CHEBI:57692"/>
    </cofactor>
</comment>
<dbReference type="GO" id="GO:0050660">
    <property type="term" value="F:flavin adenine dinucleotide binding"/>
    <property type="evidence" value="ECO:0007669"/>
    <property type="project" value="InterPro"/>
</dbReference>
<evidence type="ECO:0000256" key="3">
    <source>
        <dbReference type="PIRSR" id="PIRSR000137-2"/>
    </source>
</evidence>
<feature type="binding site" evidence="3">
    <location>
        <begin position="150"/>
        <end position="153"/>
    </location>
    <ligand>
        <name>FAD</name>
        <dbReference type="ChEBI" id="CHEBI:57692"/>
    </ligand>
</feature>
<dbReference type="InterPro" id="IPR012132">
    <property type="entry name" value="GMC_OxRdtase"/>
</dbReference>
<protein>
    <recommendedName>
        <fullName evidence="6">Glucose-methanol-choline oxidoreductase N-terminal domain-containing protein</fullName>
    </recommendedName>
</protein>
<dbReference type="InterPro" id="IPR000172">
    <property type="entry name" value="GMC_OxRdtase_N"/>
</dbReference>
<feature type="domain" description="Glucose-methanol-choline oxidoreductase N-terminal" evidence="6">
    <location>
        <begin position="140"/>
        <end position="163"/>
    </location>
</feature>
<proteinExistence type="inferred from homology"/>
<feature type="signal peptide" evidence="5">
    <location>
        <begin position="1"/>
        <end position="18"/>
    </location>
</feature>
<dbReference type="SUPFAM" id="SSF51905">
    <property type="entry name" value="FAD/NAD(P)-binding domain"/>
    <property type="match status" value="1"/>
</dbReference>
<feature type="binding site" evidence="3">
    <location>
        <position position="277"/>
    </location>
    <ligand>
        <name>FAD</name>
        <dbReference type="ChEBI" id="CHEBI:57692"/>
    </ligand>
</feature>
<evidence type="ECO:0000256" key="2">
    <source>
        <dbReference type="PIRSR" id="PIRSR000137-1"/>
    </source>
</evidence>
<evidence type="ECO:0000256" key="1">
    <source>
        <dbReference type="ARBA" id="ARBA00010790"/>
    </source>
</evidence>
<dbReference type="Gene3D" id="3.30.560.10">
    <property type="entry name" value="Glucose Oxidase, domain 3"/>
    <property type="match status" value="1"/>
</dbReference>
<comment type="similarity">
    <text evidence="1 4">Belongs to the GMC oxidoreductase family.</text>
</comment>
<dbReference type="GO" id="GO:0016614">
    <property type="term" value="F:oxidoreductase activity, acting on CH-OH group of donors"/>
    <property type="evidence" value="ECO:0007669"/>
    <property type="project" value="InterPro"/>
</dbReference>
<dbReference type="PIRSF" id="PIRSF000137">
    <property type="entry name" value="Alcohol_oxidase"/>
    <property type="match status" value="1"/>
</dbReference>
<evidence type="ECO:0000256" key="5">
    <source>
        <dbReference type="SAM" id="SignalP"/>
    </source>
</evidence>
<dbReference type="AlphaFoldDB" id="A0AAN7QHR9"/>
<name>A0AAN7QHR9_9COLE</name>
<dbReference type="Gene3D" id="3.50.50.60">
    <property type="entry name" value="FAD/NAD(P)-binding domain"/>
    <property type="match status" value="1"/>
</dbReference>
<organism evidence="7 8">
    <name type="scientific">Aquatica leii</name>
    <dbReference type="NCBI Taxonomy" id="1421715"/>
    <lineage>
        <taxon>Eukaryota</taxon>
        <taxon>Metazoa</taxon>
        <taxon>Ecdysozoa</taxon>
        <taxon>Arthropoda</taxon>
        <taxon>Hexapoda</taxon>
        <taxon>Insecta</taxon>
        <taxon>Pterygota</taxon>
        <taxon>Neoptera</taxon>
        <taxon>Endopterygota</taxon>
        <taxon>Coleoptera</taxon>
        <taxon>Polyphaga</taxon>
        <taxon>Elateriformia</taxon>
        <taxon>Elateroidea</taxon>
        <taxon>Lampyridae</taxon>
        <taxon>Luciolinae</taxon>
        <taxon>Aquatica</taxon>
    </lineage>
</organism>
<dbReference type="Proteomes" id="UP001353858">
    <property type="component" value="Unassembled WGS sequence"/>
</dbReference>